<organism evidence="2 3">
    <name type="scientific">Luteolibacter algae</name>
    <dbReference type="NCBI Taxonomy" id="454151"/>
    <lineage>
        <taxon>Bacteria</taxon>
        <taxon>Pseudomonadati</taxon>
        <taxon>Verrucomicrobiota</taxon>
        <taxon>Verrucomicrobiia</taxon>
        <taxon>Verrucomicrobiales</taxon>
        <taxon>Verrucomicrobiaceae</taxon>
        <taxon>Luteolibacter</taxon>
    </lineage>
</organism>
<dbReference type="Proteomes" id="UP001597375">
    <property type="component" value="Unassembled WGS sequence"/>
</dbReference>
<proteinExistence type="predicted"/>
<feature type="transmembrane region" description="Helical" evidence="1">
    <location>
        <begin position="139"/>
        <end position="158"/>
    </location>
</feature>
<dbReference type="EMBL" id="JBHUIT010000002">
    <property type="protein sequence ID" value="MFD2255438.1"/>
    <property type="molecule type" value="Genomic_DNA"/>
</dbReference>
<reference evidence="3" key="1">
    <citation type="journal article" date="2019" name="Int. J. Syst. Evol. Microbiol.">
        <title>The Global Catalogue of Microorganisms (GCM) 10K type strain sequencing project: providing services to taxonomists for standard genome sequencing and annotation.</title>
        <authorList>
            <consortium name="The Broad Institute Genomics Platform"/>
            <consortium name="The Broad Institute Genome Sequencing Center for Infectious Disease"/>
            <person name="Wu L."/>
            <person name="Ma J."/>
        </authorList>
    </citation>
    <scope>NUCLEOTIDE SEQUENCE [LARGE SCALE GENOMIC DNA]</scope>
    <source>
        <strain evidence="3">CGMCC 4.7106</strain>
    </source>
</reference>
<evidence type="ECO:0000313" key="2">
    <source>
        <dbReference type="EMBL" id="MFD2255438.1"/>
    </source>
</evidence>
<feature type="transmembrane region" description="Helical" evidence="1">
    <location>
        <begin position="178"/>
        <end position="198"/>
    </location>
</feature>
<keyword evidence="1" id="KW-0472">Membrane</keyword>
<keyword evidence="1" id="KW-1133">Transmembrane helix</keyword>
<protein>
    <submittedName>
        <fullName evidence="2">Uncharacterized protein</fullName>
    </submittedName>
</protein>
<comment type="caution">
    <text evidence="2">The sequence shown here is derived from an EMBL/GenBank/DDBJ whole genome shotgun (WGS) entry which is preliminary data.</text>
</comment>
<sequence>MDARHPYEQIPLFTAGIILALWLIGSHALMIARPALVQGWLKKFPRNPLAGQIILGIGLAWFWLLVAPDNMGKLSALQMDLGEFNNAKPLLRLLVPAALVAVSISVRDFLAVRALGLLGLMVAAPLLASAFLKDPASRLLIPIFAYALLTKSLFWVGMPYLFRDAVTWATADQSRWRILSFGGLAYGLATLICALAFWRGY</sequence>
<accession>A0ABW5D541</accession>
<feature type="transmembrane region" description="Helical" evidence="1">
    <location>
        <begin position="89"/>
        <end position="106"/>
    </location>
</feature>
<keyword evidence="1" id="KW-0812">Transmembrane</keyword>
<evidence type="ECO:0000256" key="1">
    <source>
        <dbReference type="SAM" id="Phobius"/>
    </source>
</evidence>
<feature type="transmembrane region" description="Helical" evidence="1">
    <location>
        <begin position="49"/>
        <end position="68"/>
    </location>
</feature>
<dbReference type="RefSeq" id="WP_386818097.1">
    <property type="nucleotide sequence ID" value="NZ_JBHUIT010000002.1"/>
</dbReference>
<feature type="transmembrane region" description="Helical" evidence="1">
    <location>
        <begin position="112"/>
        <end position="132"/>
    </location>
</feature>
<evidence type="ECO:0000313" key="3">
    <source>
        <dbReference type="Proteomes" id="UP001597375"/>
    </source>
</evidence>
<keyword evidence="3" id="KW-1185">Reference proteome</keyword>
<name>A0ABW5D541_9BACT</name>
<feature type="transmembrane region" description="Helical" evidence="1">
    <location>
        <begin position="12"/>
        <end position="29"/>
    </location>
</feature>
<gene>
    <name evidence="2" type="ORF">ACFSSA_02010</name>
</gene>